<evidence type="ECO:0000313" key="4">
    <source>
        <dbReference type="Proteomes" id="UP000249204"/>
    </source>
</evidence>
<evidence type="ECO:0000256" key="1">
    <source>
        <dbReference type="ARBA" id="ARBA00005953"/>
    </source>
</evidence>
<dbReference type="Proteomes" id="UP000249204">
    <property type="component" value="Unassembled WGS sequence"/>
</dbReference>
<dbReference type="Pfam" id="PF13279">
    <property type="entry name" value="4HBT_2"/>
    <property type="match status" value="1"/>
</dbReference>
<protein>
    <submittedName>
        <fullName evidence="3">Acyl-CoA thioesterase</fullName>
    </submittedName>
</protein>
<sequence length="178" mass="20574">MNGRAKEAGTVLKESHGSWYAAQLRVRYQESDQMGVVYHANYLNWFEIGRTEMIRQMGYTYRKMEEQGLLLPVTGLDVKYHKPARYDDEIIIFTRITAFSGLRLTYEYDVRRISEAFEHSQVTAERVCSSSESLPGERLVTGSTQHVWVNGDWKPVRLDKVAAELYSALEKVWLSGKE</sequence>
<dbReference type="Gene3D" id="3.10.129.10">
    <property type="entry name" value="Hotdog Thioesterase"/>
    <property type="match status" value="1"/>
</dbReference>
<dbReference type="InterPro" id="IPR029069">
    <property type="entry name" value="HotDog_dom_sf"/>
</dbReference>
<organism evidence="3 4">
    <name type="scientific">Paenibacillus silvae</name>
    <dbReference type="NCBI Taxonomy" id="1325358"/>
    <lineage>
        <taxon>Bacteria</taxon>
        <taxon>Bacillati</taxon>
        <taxon>Bacillota</taxon>
        <taxon>Bacilli</taxon>
        <taxon>Bacillales</taxon>
        <taxon>Paenibacillaceae</taxon>
        <taxon>Paenibacillus</taxon>
    </lineage>
</organism>
<comment type="caution">
    <text evidence="3">The sequence shown here is derived from an EMBL/GenBank/DDBJ whole genome shotgun (WGS) entry which is preliminary data.</text>
</comment>
<accession>A0A2W6NYZ4</accession>
<dbReference type="NCBIfam" id="TIGR00051">
    <property type="entry name" value="YbgC/FadM family acyl-CoA thioesterase"/>
    <property type="match status" value="1"/>
</dbReference>
<dbReference type="AlphaFoldDB" id="A0A2W6NYZ4"/>
<reference evidence="3 4" key="1">
    <citation type="submission" date="2018-06" db="EMBL/GenBank/DDBJ databases">
        <title>Isolation of heavy metals resistant Paenibacillus silvae NC2 from Gold-Copper mine in ZiJin, China.</title>
        <authorList>
            <person name="Xu J."/>
            <person name="Mazhar H.S."/>
            <person name="Rensing C."/>
        </authorList>
    </citation>
    <scope>NUCLEOTIDE SEQUENCE [LARGE SCALE GENOMIC DNA]</scope>
    <source>
        <strain evidence="3 4">NC2</strain>
    </source>
</reference>
<keyword evidence="2" id="KW-0378">Hydrolase</keyword>
<dbReference type="CDD" id="cd00586">
    <property type="entry name" value="4HBT"/>
    <property type="match status" value="1"/>
</dbReference>
<dbReference type="RefSeq" id="WP_111273155.1">
    <property type="nucleotide sequence ID" value="NZ_QKWW01000093.1"/>
</dbReference>
<dbReference type="GO" id="GO:0047617">
    <property type="term" value="F:fatty acyl-CoA hydrolase activity"/>
    <property type="evidence" value="ECO:0007669"/>
    <property type="project" value="TreeGrafter"/>
</dbReference>
<evidence type="ECO:0000313" key="3">
    <source>
        <dbReference type="EMBL" id="PZT52630.1"/>
    </source>
</evidence>
<dbReference type="PANTHER" id="PTHR31793:SF27">
    <property type="entry name" value="NOVEL THIOESTERASE SUPERFAMILY DOMAIN AND SAPOSIN A-TYPE DOMAIN CONTAINING PROTEIN (0610012H03RIK)"/>
    <property type="match status" value="1"/>
</dbReference>
<proteinExistence type="inferred from homology"/>
<dbReference type="SUPFAM" id="SSF54637">
    <property type="entry name" value="Thioesterase/thiol ester dehydrase-isomerase"/>
    <property type="match status" value="1"/>
</dbReference>
<name>A0A2W6NYZ4_9BACL</name>
<gene>
    <name evidence="3" type="ORF">DN757_26385</name>
</gene>
<dbReference type="EMBL" id="QKWW01000093">
    <property type="protein sequence ID" value="PZT52630.1"/>
    <property type="molecule type" value="Genomic_DNA"/>
</dbReference>
<comment type="similarity">
    <text evidence="1">Belongs to the 4-hydroxybenzoyl-CoA thioesterase family.</text>
</comment>
<dbReference type="InterPro" id="IPR006684">
    <property type="entry name" value="YbgC/YbaW"/>
</dbReference>
<evidence type="ECO:0000256" key="2">
    <source>
        <dbReference type="ARBA" id="ARBA00022801"/>
    </source>
</evidence>
<dbReference type="InterPro" id="IPR050563">
    <property type="entry name" value="4-hydroxybenzoyl-CoA_TE"/>
</dbReference>
<dbReference type="PIRSF" id="PIRSF003230">
    <property type="entry name" value="YbgC"/>
    <property type="match status" value="1"/>
</dbReference>
<dbReference type="PANTHER" id="PTHR31793">
    <property type="entry name" value="4-HYDROXYBENZOYL-COA THIOESTERASE FAMILY MEMBER"/>
    <property type="match status" value="1"/>
</dbReference>